<dbReference type="HAMAP" id="MF_02040">
    <property type="entry name" value="Mrp_NBP35"/>
    <property type="match status" value="1"/>
</dbReference>
<dbReference type="InterPro" id="IPR002744">
    <property type="entry name" value="MIP18-like"/>
</dbReference>
<evidence type="ECO:0000256" key="5">
    <source>
        <dbReference type="ARBA" id="ARBA00022840"/>
    </source>
</evidence>
<dbReference type="Pfam" id="PF01883">
    <property type="entry name" value="FeS_assembly_P"/>
    <property type="match status" value="1"/>
</dbReference>
<evidence type="ECO:0000259" key="9">
    <source>
        <dbReference type="Pfam" id="PF01883"/>
    </source>
</evidence>
<protein>
    <recommendedName>
        <fullName evidence="8">Iron-sulfur cluster carrier protein</fullName>
    </recommendedName>
</protein>
<dbReference type="InterPro" id="IPR000808">
    <property type="entry name" value="Mrp-like_CS"/>
</dbReference>
<dbReference type="GO" id="GO:0051539">
    <property type="term" value="F:4 iron, 4 sulfur cluster binding"/>
    <property type="evidence" value="ECO:0007669"/>
    <property type="project" value="TreeGrafter"/>
</dbReference>
<dbReference type="InterPro" id="IPR044304">
    <property type="entry name" value="NUBPL-like"/>
</dbReference>
<dbReference type="GO" id="GO:0016226">
    <property type="term" value="P:iron-sulfur cluster assembly"/>
    <property type="evidence" value="ECO:0007669"/>
    <property type="project" value="InterPro"/>
</dbReference>
<dbReference type="PROSITE" id="PS01215">
    <property type="entry name" value="MRP"/>
    <property type="match status" value="1"/>
</dbReference>
<evidence type="ECO:0000256" key="6">
    <source>
        <dbReference type="ARBA" id="ARBA00023004"/>
    </source>
</evidence>
<evidence type="ECO:0000256" key="4">
    <source>
        <dbReference type="ARBA" id="ARBA00022741"/>
    </source>
</evidence>
<comment type="similarity">
    <text evidence="8">Belongs to the Mrp/NBP35 ATP-binding proteins family.</text>
</comment>
<keyword evidence="11" id="KW-1185">Reference proteome</keyword>
<evidence type="ECO:0000313" key="11">
    <source>
        <dbReference type="Proteomes" id="UP000265962"/>
    </source>
</evidence>
<dbReference type="InterPro" id="IPR033756">
    <property type="entry name" value="YlxH/NBP35"/>
</dbReference>
<keyword evidence="3 8" id="KW-0479">Metal-binding</keyword>
<comment type="function">
    <text evidence="8">Binds and transfers iron-sulfur (Fe-S) clusters to target apoproteins. Can hydrolyze ATP.</text>
</comment>
<dbReference type="Gene3D" id="3.30.300.130">
    <property type="entry name" value="Fe-S cluster assembly (FSCA)"/>
    <property type="match status" value="1"/>
</dbReference>
<keyword evidence="5 8" id="KW-0067">ATP-binding</keyword>
<sequence>MPMSEAPNPMLSQIRAALHNVQDPEIRRPIDDLGMVEDVIIGDDGVVTVKVLLTVPGCPLHATIRQDVTRVLSAVRGVTGVEVEMGVMNDEQRAAMRKSLQGGKAENVIPFSQPGNLTRVVAVASGKGGVGKSSVTVNLALALAQRGLKVGLLDADIYGHSIPDLLGIGEARPTVVDEMILPVPVSGINVISMGMLKQSRDQVIAWRGPILDRAITQLLSDVFWGDLDYLLIDLPPGTGDVALAVGQKIPNSDVLVVTTPQSNVSEVSERAGTMAEMLHQHVLGVVENMSYYDVECPHCHEHHKVELFGAGGGQATADALSERCNRKINLLVQIPVDPRVSAGGETGSPIVLTDENSPTTQAIQTLAAIVTSHRKGLKGKALNLSVS</sequence>
<dbReference type="PANTHER" id="PTHR42961:SF2">
    <property type="entry name" value="IRON-SULFUR PROTEIN NUBPL"/>
    <property type="match status" value="1"/>
</dbReference>
<dbReference type="Pfam" id="PF10609">
    <property type="entry name" value="ParA"/>
    <property type="match status" value="1"/>
</dbReference>
<comment type="subunit">
    <text evidence="8">Homodimer.</text>
</comment>
<reference evidence="11" key="1">
    <citation type="submission" date="2018-02" db="EMBL/GenBank/DDBJ databases">
        <authorList>
            <person name="Hornung B."/>
        </authorList>
    </citation>
    <scope>NUCLEOTIDE SEQUENCE [LARGE SCALE GENOMIC DNA]</scope>
</reference>
<evidence type="ECO:0000256" key="2">
    <source>
        <dbReference type="ARBA" id="ARBA00008205"/>
    </source>
</evidence>
<dbReference type="InterPro" id="IPR034904">
    <property type="entry name" value="FSCA_dom_sf"/>
</dbReference>
<proteinExistence type="inferred from homology"/>
<comment type="similarity">
    <text evidence="1">In the N-terminal section; belongs to the MIP18 family.</text>
</comment>
<dbReference type="Gene3D" id="3.40.50.300">
    <property type="entry name" value="P-loop containing nucleotide triphosphate hydrolases"/>
    <property type="match status" value="1"/>
</dbReference>
<dbReference type="InterPro" id="IPR027417">
    <property type="entry name" value="P-loop_NTPase"/>
</dbReference>
<dbReference type="AlphaFoldDB" id="A0A375I1G3"/>
<gene>
    <name evidence="10" type="ORF">PROPJV5_1626</name>
</gene>
<evidence type="ECO:0000256" key="7">
    <source>
        <dbReference type="ARBA" id="ARBA00023014"/>
    </source>
</evidence>
<keyword evidence="7 8" id="KW-0411">Iron-sulfur</keyword>
<evidence type="ECO:0000256" key="3">
    <source>
        <dbReference type="ARBA" id="ARBA00022723"/>
    </source>
</evidence>
<name>A0A375I1G3_9ACTN</name>
<feature type="binding site" evidence="8">
    <location>
        <begin position="126"/>
        <end position="133"/>
    </location>
    <ligand>
        <name>ATP</name>
        <dbReference type="ChEBI" id="CHEBI:30616"/>
    </ligand>
</feature>
<keyword evidence="6 8" id="KW-0408">Iron</keyword>
<accession>A0A375I1G3</accession>
<dbReference type="CDD" id="cd02037">
    <property type="entry name" value="Mrp_NBP35"/>
    <property type="match status" value="1"/>
</dbReference>
<dbReference type="GO" id="GO:0005524">
    <property type="term" value="F:ATP binding"/>
    <property type="evidence" value="ECO:0007669"/>
    <property type="project" value="UniProtKB-UniRule"/>
</dbReference>
<comment type="similarity">
    <text evidence="2">In the C-terminal section; belongs to the Mrp/NBP35 ATP-binding proteins family.</text>
</comment>
<organism evidence="10 11">
    <name type="scientific">Propionibacterium ruminifibrarum</name>
    <dbReference type="NCBI Taxonomy" id="1962131"/>
    <lineage>
        <taxon>Bacteria</taxon>
        <taxon>Bacillati</taxon>
        <taxon>Actinomycetota</taxon>
        <taxon>Actinomycetes</taxon>
        <taxon>Propionibacteriales</taxon>
        <taxon>Propionibacteriaceae</taxon>
        <taxon>Propionibacterium</taxon>
    </lineage>
</organism>
<keyword evidence="4 8" id="KW-0547">Nucleotide-binding</keyword>
<dbReference type="SUPFAM" id="SSF117916">
    <property type="entry name" value="Fe-S cluster assembly (FSCA) domain-like"/>
    <property type="match status" value="1"/>
</dbReference>
<dbReference type="InterPro" id="IPR019591">
    <property type="entry name" value="Mrp/NBP35_ATP-bd"/>
</dbReference>
<dbReference type="EMBL" id="OMOH01000005">
    <property type="protein sequence ID" value="SPF68644.1"/>
    <property type="molecule type" value="Genomic_DNA"/>
</dbReference>
<evidence type="ECO:0000313" key="10">
    <source>
        <dbReference type="EMBL" id="SPF68644.1"/>
    </source>
</evidence>
<evidence type="ECO:0000256" key="8">
    <source>
        <dbReference type="HAMAP-Rule" id="MF_02040"/>
    </source>
</evidence>
<dbReference type="FunFam" id="3.40.50.300:FF:001119">
    <property type="entry name" value="Iron-sulfur cluster carrier protein"/>
    <property type="match status" value="1"/>
</dbReference>
<dbReference type="PANTHER" id="PTHR42961">
    <property type="entry name" value="IRON-SULFUR PROTEIN NUBPL"/>
    <property type="match status" value="1"/>
</dbReference>
<dbReference type="GO" id="GO:0140663">
    <property type="term" value="F:ATP-dependent FeS chaperone activity"/>
    <property type="evidence" value="ECO:0007669"/>
    <property type="project" value="InterPro"/>
</dbReference>
<dbReference type="GO" id="GO:0016887">
    <property type="term" value="F:ATP hydrolysis activity"/>
    <property type="evidence" value="ECO:0007669"/>
    <property type="project" value="UniProtKB-UniRule"/>
</dbReference>
<evidence type="ECO:0000256" key="1">
    <source>
        <dbReference type="ARBA" id="ARBA00007352"/>
    </source>
</evidence>
<dbReference type="Proteomes" id="UP000265962">
    <property type="component" value="Unassembled WGS sequence"/>
</dbReference>
<dbReference type="SUPFAM" id="SSF52540">
    <property type="entry name" value="P-loop containing nucleoside triphosphate hydrolases"/>
    <property type="match status" value="1"/>
</dbReference>
<dbReference type="GO" id="GO:0046872">
    <property type="term" value="F:metal ion binding"/>
    <property type="evidence" value="ECO:0007669"/>
    <property type="project" value="UniProtKB-KW"/>
</dbReference>
<keyword evidence="8" id="KW-0378">Hydrolase</keyword>
<feature type="domain" description="MIP18 family-like" evidence="9">
    <location>
        <begin position="12"/>
        <end position="83"/>
    </location>
</feature>